<proteinExistence type="predicted"/>
<dbReference type="SUPFAM" id="SSF51735">
    <property type="entry name" value="NAD(P)-binding Rossmann-fold domains"/>
    <property type="match status" value="1"/>
</dbReference>
<dbReference type="Pfam" id="PF00106">
    <property type="entry name" value="adh_short"/>
    <property type="match status" value="1"/>
</dbReference>
<accession>A0ABM0GM73</accession>
<dbReference type="NCBIfam" id="NF006133">
    <property type="entry name" value="PRK08278.1"/>
    <property type="match status" value="1"/>
</dbReference>
<dbReference type="PANTHER" id="PTHR42808:SF4">
    <property type="entry name" value="SHORT CHAIN DEHYDROGENASE"/>
    <property type="match status" value="1"/>
</dbReference>
<dbReference type="Gene3D" id="3.40.50.720">
    <property type="entry name" value="NAD(P)-binding Rossmann-like Domain"/>
    <property type="match status" value="1"/>
</dbReference>
<dbReference type="PROSITE" id="PS00061">
    <property type="entry name" value="ADH_SHORT"/>
    <property type="match status" value="1"/>
</dbReference>
<dbReference type="GeneID" id="100376464"/>
<dbReference type="RefSeq" id="XP_002733003.1">
    <property type="nucleotide sequence ID" value="XM_002732957.2"/>
</dbReference>
<protein>
    <submittedName>
        <fullName evidence="3">Hydroxysteroid dehydrogenase-like protein 2-like</fullName>
    </submittedName>
</protein>
<keyword evidence="1" id="KW-0560">Oxidoreductase</keyword>
<evidence type="ECO:0000313" key="2">
    <source>
        <dbReference type="Proteomes" id="UP000694865"/>
    </source>
</evidence>
<name>A0ABM0GM73_SACKO</name>
<dbReference type="InterPro" id="IPR051935">
    <property type="entry name" value="HSDL2"/>
</dbReference>
<dbReference type="PANTHER" id="PTHR42808">
    <property type="entry name" value="HYDROXYSTEROID DEHYDROGENASE-LIKE PROTEIN 2"/>
    <property type="match status" value="1"/>
</dbReference>
<gene>
    <name evidence="3" type="primary">LOC100376464</name>
</gene>
<dbReference type="Proteomes" id="UP000694865">
    <property type="component" value="Unplaced"/>
</dbReference>
<dbReference type="PRINTS" id="PR00081">
    <property type="entry name" value="GDHRDH"/>
</dbReference>
<keyword evidence="2" id="KW-1185">Reference proteome</keyword>
<sequence>MLNALVVGASRGIGRQIAITLAKNGYQVGVAAKTTEESAKLPGTIHSVVNEIQATGGHAIPIVCNVRHEQDIKEAVDTCIKQFGKLDYVIYNAGAITWKKVMDTPLKKFDLMHQVNPRGAYCLVQELLPLFLKQGSGKILLVAPPIYSRFFKGKTPYSMGKVGMTVLVHGLANELKGTGVSITALWPATVIESQVTVMQGVPSSVMRKADIFADACLHIGNEKTDRLNGQALIDEDYLRSIGVTDFTPYRCDLAVEPPRMMPRAFPSLKVTEENEQLHIIHDPKSKL</sequence>
<evidence type="ECO:0000256" key="1">
    <source>
        <dbReference type="ARBA" id="ARBA00023002"/>
    </source>
</evidence>
<evidence type="ECO:0000313" key="3">
    <source>
        <dbReference type="RefSeq" id="XP_002733003.1"/>
    </source>
</evidence>
<dbReference type="InterPro" id="IPR002347">
    <property type="entry name" value="SDR_fam"/>
</dbReference>
<reference evidence="3" key="1">
    <citation type="submission" date="2025-08" db="UniProtKB">
        <authorList>
            <consortium name="RefSeq"/>
        </authorList>
    </citation>
    <scope>IDENTIFICATION</scope>
    <source>
        <tissue evidence="3">Testes</tissue>
    </source>
</reference>
<organism evidence="2 3">
    <name type="scientific">Saccoglossus kowalevskii</name>
    <name type="common">Acorn worm</name>
    <dbReference type="NCBI Taxonomy" id="10224"/>
    <lineage>
        <taxon>Eukaryota</taxon>
        <taxon>Metazoa</taxon>
        <taxon>Hemichordata</taxon>
        <taxon>Enteropneusta</taxon>
        <taxon>Harrimaniidae</taxon>
        <taxon>Saccoglossus</taxon>
    </lineage>
</organism>
<dbReference type="InterPro" id="IPR020904">
    <property type="entry name" value="Sc_DH/Rdtase_CS"/>
</dbReference>
<dbReference type="InterPro" id="IPR036291">
    <property type="entry name" value="NAD(P)-bd_dom_sf"/>
</dbReference>